<dbReference type="PANTHER" id="PTHR11079:SF161">
    <property type="entry name" value="CMP_DCMP-TYPE DEAMINASE DOMAIN-CONTAINING PROTEIN"/>
    <property type="match status" value="1"/>
</dbReference>
<dbReference type="SUPFAM" id="SSF53927">
    <property type="entry name" value="Cytidine deaminase-like"/>
    <property type="match status" value="1"/>
</dbReference>
<dbReference type="Pfam" id="PF00383">
    <property type="entry name" value="dCMP_cyt_deam_1"/>
    <property type="match status" value="1"/>
</dbReference>
<evidence type="ECO:0000313" key="2">
    <source>
        <dbReference type="EMBL" id="RMB59581.1"/>
    </source>
</evidence>
<protein>
    <submittedName>
        <fullName evidence="2">Nucleoside deaminase</fullName>
    </submittedName>
</protein>
<dbReference type="CDD" id="cd01285">
    <property type="entry name" value="nucleoside_deaminase"/>
    <property type="match status" value="1"/>
</dbReference>
<accession>A0A3M0G3L3</accession>
<name>A0A3M0G3L3_9FLAO</name>
<reference evidence="2 3" key="1">
    <citation type="submission" date="2018-10" db="EMBL/GenBank/DDBJ databases">
        <title>Dokdonia luteus sp. nov., isolated from sea water.</title>
        <authorList>
            <person name="Zhou L.Y."/>
            <person name="Du Z.J."/>
        </authorList>
    </citation>
    <scope>NUCLEOTIDE SEQUENCE [LARGE SCALE GENOMIC DNA]</scope>
    <source>
        <strain evidence="2 3">SH27</strain>
    </source>
</reference>
<dbReference type="InterPro" id="IPR016193">
    <property type="entry name" value="Cytidine_deaminase-like"/>
</dbReference>
<gene>
    <name evidence="2" type="ORF">EAX61_07705</name>
</gene>
<feature type="domain" description="CMP/dCMP-type deaminase" evidence="1">
    <location>
        <begin position="1"/>
        <end position="118"/>
    </location>
</feature>
<dbReference type="PROSITE" id="PS51747">
    <property type="entry name" value="CYT_DCMP_DEAMINASES_2"/>
    <property type="match status" value="1"/>
</dbReference>
<dbReference type="InterPro" id="IPR002125">
    <property type="entry name" value="CMP_dCMP_dom"/>
</dbReference>
<evidence type="ECO:0000259" key="1">
    <source>
        <dbReference type="PROSITE" id="PS51747"/>
    </source>
</evidence>
<dbReference type="OrthoDB" id="9802676at2"/>
<dbReference type="GO" id="GO:0047974">
    <property type="term" value="F:guanosine deaminase activity"/>
    <property type="evidence" value="ECO:0007669"/>
    <property type="project" value="TreeGrafter"/>
</dbReference>
<dbReference type="Proteomes" id="UP000281985">
    <property type="component" value="Unassembled WGS sequence"/>
</dbReference>
<dbReference type="PANTHER" id="PTHR11079">
    <property type="entry name" value="CYTOSINE DEAMINASE FAMILY MEMBER"/>
    <property type="match status" value="1"/>
</dbReference>
<comment type="caution">
    <text evidence="2">The sequence shown here is derived from an EMBL/GenBank/DDBJ whole genome shotgun (WGS) entry which is preliminary data.</text>
</comment>
<dbReference type="EMBL" id="REFV01000006">
    <property type="protein sequence ID" value="RMB59581.1"/>
    <property type="molecule type" value="Genomic_DNA"/>
</dbReference>
<proteinExistence type="predicted"/>
<sequence>MKVAIDLAITGKEADGGGPFGCVIVQNGKVIAQCHNEVNGDNDCTQHAELRCIQLACATLQSKTLKGCDIYTSCVPCMMCLGAMKWAKFDQIYYGVSAADAKKAGFVYADMYYAYGDAQRDADFNMSQKMRDEAVAVWQ</sequence>
<keyword evidence="3" id="KW-1185">Reference proteome</keyword>
<dbReference type="GO" id="GO:0006152">
    <property type="term" value="P:purine nucleoside catabolic process"/>
    <property type="evidence" value="ECO:0007669"/>
    <property type="project" value="TreeGrafter"/>
</dbReference>
<dbReference type="AlphaFoldDB" id="A0A3M0G3L3"/>
<evidence type="ECO:0000313" key="3">
    <source>
        <dbReference type="Proteomes" id="UP000281985"/>
    </source>
</evidence>
<organism evidence="2 3">
    <name type="scientific">Dokdonia sinensis</name>
    <dbReference type="NCBI Taxonomy" id="2479847"/>
    <lineage>
        <taxon>Bacteria</taxon>
        <taxon>Pseudomonadati</taxon>
        <taxon>Bacteroidota</taxon>
        <taxon>Flavobacteriia</taxon>
        <taxon>Flavobacteriales</taxon>
        <taxon>Flavobacteriaceae</taxon>
        <taxon>Dokdonia</taxon>
    </lineage>
</organism>
<dbReference type="Gene3D" id="3.40.140.10">
    <property type="entry name" value="Cytidine Deaminase, domain 2"/>
    <property type="match status" value="1"/>
</dbReference>